<evidence type="ECO:0000313" key="2">
    <source>
        <dbReference type="Proteomes" id="UP001167796"/>
    </source>
</evidence>
<dbReference type="Proteomes" id="UP001167796">
    <property type="component" value="Unassembled WGS sequence"/>
</dbReference>
<evidence type="ECO:0000313" key="1">
    <source>
        <dbReference type="EMBL" id="MDO7846822.1"/>
    </source>
</evidence>
<dbReference type="RefSeq" id="WP_305011507.1">
    <property type="nucleotide sequence ID" value="NZ_JAUQSX010000005.1"/>
</dbReference>
<keyword evidence="2" id="KW-1185">Reference proteome</keyword>
<sequence length="156" mass="17371">MLFLLCCGGLAHAQLPLSSVEISSGDSTISFKTVPSLSPGFRVRFDSTVTRVGVEGNTVTEVVVYNRNQAKVETTYSPRGVVRRIAPAAGANGHLVPHGFHYIFYPTGSIYQMSRWSFGELKQTVHYNERGQVIRVFNYQHNQLVPPRKSTKVTKK</sequence>
<protein>
    <submittedName>
        <fullName evidence="1">Uncharacterized protein</fullName>
    </submittedName>
</protein>
<gene>
    <name evidence="1" type="ORF">Q5H92_10675</name>
</gene>
<organism evidence="1 2">
    <name type="scientific">Hymenobacter mellowenesis</name>
    <dbReference type="NCBI Taxonomy" id="3063995"/>
    <lineage>
        <taxon>Bacteria</taxon>
        <taxon>Pseudomonadati</taxon>
        <taxon>Bacteroidota</taxon>
        <taxon>Cytophagia</taxon>
        <taxon>Cytophagales</taxon>
        <taxon>Hymenobacteraceae</taxon>
        <taxon>Hymenobacter</taxon>
    </lineage>
</organism>
<name>A0ABT9AAF7_9BACT</name>
<comment type="caution">
    <text evidence="1">The sequence shown here is derived from an EMBL/GenBank/DDBJ whole genome shotgun (WGS) entry which is preliminary data.</text>
</comment>
<dbReference type="EMBL" id="JAUQSX010000005">
    <property type="protein sequence ID" value="MDO7846822.1"/>
    <property type="molecule type" value="Genomic_DNA"/>
</dbReference>
<reference evidence="1" key="1">
    <citation type="submission" date="2023-07" db="EMBL/GenBank/DDBJ databases">
        <authorList>
            <person name="Kim M.K."/>
        </authorList>
    </citation>
    <scope>NUCLEOTIDE SEQUENCE</scope>
    <source>
        <strain evidence="1">M29</strain>
    </source>
</reference>
<proteinExistence type="predicted"/>
<accession>A0ABT9AAF7</accession>